<keyword evidence="1" id="KW-0444">Lipid biosynthesis</keyword>
<dbReference type="GeneID" id="68098408"/>
<evidence type="ECO:0000256" key="1">
    <source>
        <dbReference type="RuleBase" id="RU363097"/>
    </source>
</evidence>
<keyword evidence="1" id="KW-0443">Lipid metabolism</keyword>
<feature type="domain" description="Thioester reductase (TE)" evidence="4">
    <location>
        <begin position="296"/>
        <end position="544"/>
    </location>
</feature>
<dbReference type="GO" id="GO:0102965">
    <property type="term" value="F:alcohol-forming long-chain fatty acyl-CoA reductase activity"/>
    <property type="evidence" value="ECO:0007669"/>
    <property type="project" value="UniProtKB-EC"/>
</dbReference>
<dbReference type="GO" id="GO:0080019">
    <property type="term" value="F:alcohol-forming very long-chain fatty acyl-CoA reductase activity"/>
    <property type="evidence" value="ECO:0007669"/>
    <property type="project" value="InterPro"/>
</dbReference>
<comment type="function">
    <text evidence="1">Catalyzes the reduction of fatty acyl-CoA to fatty alcohols.</text>
</comment>
<dbReference type="CDD" id="cd05236">
    <property type="entry name" value="FAR-N_SDR_e"/>
    <property type="match status" value="1"/>
</dbReference>
<comment type="similarity">
    <text evidence="1">Belongs to the fatty acyl-CoA reductase family.</text>
</comment>
<dbReference type="Gene3D" id="3.40.50.720">
    <property type="entry name" value="NAD(P)-binding Rossmann-like Domain"/>
    <property type="match status" value="1"/>
</dbReference>
<feature type="coiled-coil region" evidence="2">
    <location>
        <begin position="385"/>
        <end position="412"/>
    </location>
</feature>
<dbReference type="AlphaFoldDB" id="A0AA88GIG1"/>
<dbReference type="RefSeq" id="XP_044547249.1">
    <property type="nucleotide sequence ID" value="XM_044695760.1"/>
</dbReference>
<feature type="region of interest" description="Disordered" evidence="3">
    <location>
        <begin position="693"/>
        <end position="719"/>
    </location>
</feature>
<keyword evidence="6" id="KW-1185">Reference proteome</keyword>
<gene>
    <name evidence="5" type="ORF">C9374_005953</name>
</gene>
<accession>A0AA88GIG1</accession>
<evidence type="ECO:0000256" key="3">
    <source>
        <dbReference type="SAM" id="MobiDB-lite"/>
    </source>
</evidence>
<dbReference type="GO" id="GO:0035336">
    <property type="term" value="P:long-chain fatty-acyl-CoA metabolic process"/>
    <property type="evidence" value="ECO:0007669"/>
    <property type="project" value="TreeGrafter"/>
</dbReference>
<reference evidence="5 6" key="1">
    <citation type="journal article" date="2018" name="BMC Genomics">
        <title>The genome of Naegleria lovaniensis, the basis for a comparative approach to unravel pathogenicity factors of the human pathogenic amoeba N. fowleri.</title>
        <authorList>
            <person name="Liechti N."/>
            <person name="Schurch N."/>
            <person name="Bruggmann R."/>
            <person name="Wittwer M."/>
        </authorList>
    </citation>
    <scope>NUCLEOTIDE SEQUENCE [LARGE SCALE GENOMIC DNA]</scope>
    <source>
        <strain evidence="5 6">ATCC 30569</strain>
    </source>
</reference>
<dbReference type="PANTHER" id="PTHR11011:SF45">
    <property type="entry name" value="FATTY ACYL-COA REDUCTASE CG8306-RELATED"/>
    <property type="match status" value="1"/>
</dbReference>
<organism evidence="5 6">
    <name type="scientific">Naegleria lovaniensis</name>
    <name type="common">Amoeba</name>
    <dbReference type="NCBI Taxonomy" id="51637"/>
    <lineage>
        <taxon>Eukaryota</taxon>
        <taxon>Discoba</taxon>
        <taxon>Heterolobosea</taxon>
        <taxon>Tetramitia</taxon>
        <taxon>Eutetramitia</taxon>
        <taxon>Vahlkampfiidae</taxon>
        <taxon>Naegleria</taxon>
    </lineage>
</organism>
<dbReference type="InterPro" id="IPR036291">
    <property type="entry name" value="NAD(P)-bd_dom_sf"/>
</dbReference>
<evidence type="ECO:0000313" key="6">
    <source>
        <dbReference type="Proteomes" id="UP000816034"/>
    </source>
</evidence>
<evidence type="ECO:0000256" key="2">
    <source>
        <dbReference type="SAM" id="Coils"/>
    </source>
</evidence>
<evidence type="ECO:0000259" key="4">
    <source>
        <dbReference type="Pfam" id="PF07993"/>
    </source>
</evidence>
<dbReference type="Pfam" id="PF07993">
    <property type="entry name" value="NAD_binding_4"/>
    <property type="match status" value="2"/>
</dbReference>
<keyword evidence="1" id="KW-0521">NADP</keyword>
<protein>
    <recommendedName>
        <fullName evidence="1">Fatty acyl-CoA reductase</fullName>
        <ecNumber evidence="1">1.2.1.84</ecNumber>
    </recommendedName>
</protein>
<comment type="caution">
    <text evidence="5">The sequence shown here is derived from an EMBL/GenBank/DDBJ whole genome shotgun (WGS) entry which is preliminary data.</text>
</comment>
<sequence length="848" mass="95933">MEEEVHSSAMLTNNDSIPLSHVDSDDDIERKVLFQNNNFQPLIQNRNQWNNTHQSISTFPIETPLISSFPSSSYEISDANNNSKNASLEARKKLGHHHDEASSVNFENQDSDRIMVPASPSSLTCNNENTEQVQQPFATDETTPSKQVEPLEGAILQNDLFSVKEFYHSKTLLCTGCTGFIGKTVVEKILRCLPHVKKVYLLIRTKKVTDKRNPNIPPKIFSGHERMVNEIIKSPIMNRLIDEKFQGDRSKFEEYALEKLTCVEGDVSDVDLFNEKDQPCEESLLSEPSKIVKLGQIRNQVNVILHIAATVGFTEPLPDALRLNVFGALNMLRFAIYCPNIQSFIHVSTCYVNSNQASGSKIFERFYPLNLNNATVGEKQRKHRIRRLVRGYSNTQEQNQGAEDELEEMEQFCEGIFADFSFQRFFNQLPSSYKPDVSNKEDPNLMAQFTDRVLKNTKFPNTYTLTKHLAEKLVAKYHAHVPVAIVRPSIVGPAMKEPQPGWIDAVSAGAAVMLFIGLCVIRVLPGRAEGIADQIPVDYVVNSILTSAVDIATRQKKSGIISSSAFNNSLLLNMNNGSYSDSNFNQNYCTQNNKKPGLLRIYHAGTSTANPGPWRKSANAVALYFTKCPSKHQVLPNMTPSVQLLENSLNYQTQFFLRYTAWTQFFKILDLLTNYYQNTFSFLSNPKVVNSSSSSNNHGTVSSNNTTNSSNTAAASSMTPSTKFGKLATQLAKIEQRAHQLGSHFSHFILNEYFFDNSHVLEANNSIVPNERDYSFGESGAFGLDFDFDWDEYLELLCYGIHRYFLKEEPPYIPPQQQQHMAQQLRLAKKEEERSKNFNMKHFRTSKL</sequence>
<dbReference type="InterPro" id="IPR026055">
    <property type="entry name" value="FAR"/>
</dbReference>
<dbReference type="InterPro" id="IPR013120">
    <property type="entry name" value="FAR_NAD-bd"/>
</dbReference>
<name>A0AA88GIG1_NAELO</name>
<proteinExistence type="inferred from homology"/>
<feature type="domain" description="Thioester reductase (TE)" evidence="4">
    <location>
        <begin position="175"/>
        <end position="272"/>
    </location>
</feature>
<comment type="catalytic activity">
    <reaction evidence="1">
        <text>a long-chain fatty acyl-CoA + 2 NADPH + 2 H(+) = a long-chain primary fatty alcohol + 2 NADP(+) + CoA</text>
        <dbReference type="Rhea" id="RHEA:52716"/>
        <dbReference type="ChEBI" id="CHEBI:15378"/>
        <dbReference type="ChEBI" id="CHEBI:57287"/>
        <dbReference type="ChEBI" id="CHEBI:57783"/>
        <dbReference type="ChEBI" id="CHEBI:58349"/>
        <dbReference type="ChEBI" id="CHEBI:77396"/>
        <dbReference type="ChEBI" id="CHEBI:83139"/>
        <dbReference type="EC" id="1.2.1.84"/>
    </reaction>
</comment>
<dbReference type="Proteomes" id="UP000816034">
    <property type="component" value="Unassembled WGS sequence"/>
</dbReference>
<evidence type="ECO:0000313" key="5">
    <source>
        <dbReference type="EMBL" id="KAG2381569.1"/>
    </source>
</evidence>
<dbReference type="EMBL" id="PYSW02000026">
    <property type="protein sequence ID" value="KAG2381569.1"/>
    <property type="molecule type" value="Genomic_DNA"/>
</dbReference>
<dbReference type="SUPFAM" id="SSF51735">
    <property type="entry name" value="NAD(P)-binding Rossmann-fold domains"/>
    <property type="match status" value="1"/>
</dbReference>
<keyword evidence="2" id="KW-0175">Coiled coil</keyword>
<dbReference type="PANTHER" id="PTHR11011">
    <property type="entry name" value="MALE STERILITY PROTEIN 2-RELATED"/>
    <property type="match status" value="1"/>
</dbReference>
<dbReference type="EC" id="1.2.1.84" evidence="1"/>
<keyword evidence="1" id="KW-0560">Oxidoreductase</keyword>